<accession>A0A5D0H3V9</accession>
<evidence type="ECO:0000256" key="1">
    <source>
        <dbReference type="SAM" id="SignalP"/>
    </source>
</evidence>
<evidence type="ECO:0000313" key="2">
    <source>
        <dbReference type="EMBL" id="TYA65964.1"/>
    </source>
</evidence>
<dbReference type="RefSeq" id="WP_148545907.1">
    <property type="nucleotide sequence ID" value="NZ_VSDQ01000852.1"/>
</dbReference>
<dbReference type="OrthoDB" id="1454212at2"/>
<keyword evidence="3" id="KW-1185">Reference proteome</keyword>
<evidence type="ECO:0000313" key="3">
    <source>
        <dbReference type="Proteomes" id="UP000323930"/>
    </source>
</evidence>
<dbReference type="Proteomes" id="UP000323930">
    <property type="component" value="Unassembled WGS sequence"/>
</dbReference>
<sequence length="103" mass="11715">MKTRFYILLVLVLSFSFANAQDSKVEVKVETEKTVTISEDNDTTVVAKDTLKNTKEEVLLISEEELRASIAGTASDIRTYFNRERNVDNIKLLFPKMNKAKKA</sequence>
<reference evidence="2 3" key="1">
    <citation type="submission" date="2019-08" db="EMBL/GenBank/DDBJ databases">
        <title>Seonamhaeicola sediminis sp. nov., isolated from marine sediment.</title>
        <authorList>
            <person name="Cao W.R."/>
        </authorList>
    </citation>
    <scope>NUCLEOTIDE SEQUENCE [LARGE SCALE GENOMIC DNA]</scope>
    <source>
        <strain evidence="2 3">B011</strain>
    </source>
</reference>
<gene>
    <name evidence="2" type="ORF">FUA24_24085</name>
</gene>
<keyword evidence="1" id="KW-0732">Signal</keyword>
<dbReference type="AlphaFoldDB" id="A0A5D0H3V9"/>
<name>A0A5D0H3V9_9FLAO</name>
<proteinExistence type="predicted"/>
<dbReference type="EMBL" id="VSDQ01000852">
    <property type="protein sequence ID" value="TYA65964.1"/>
    <property type="molecule type" value="Genomic_DNA"/>
</dbReference>
<feature type="signal peptide" evidence="1">
    <location>
        <begin position="1"/>
        <end position="20"/>
    </location>
</feature>
<feature type="chain" id="PRO_5023133704" evidence="1">
    <location>
        <begin position="21"/>
        <end position="103"/>
    </location>
</feature>
<organism evidence="2 3">
    <name type="scientific">Seonamhaeicola marinus</name>
    <dbReference type="NCBI Taxonomy" id="1912246"/>
    <lineage>
        <taxon>Bacteria</taxon>
        <taxon>Pseudomonadati</taxon>
        <taxon>Bacteroidota</taxon>
        <taxon>Flavobacteriia</taxon>
        <taxon>Flavobacteriales</taxon>
        <taxon>Flavobacteriaceae</taxon>
    </lineage>
</organism>
<protein>
    <submittedName>
        <fullName evidence="2">Uncharacterized protein</fullName>
    </submittedName>
</protein>
<comment type="caution">
    <text evidence="2">The sequence shown here is derived from an EMBL/GenBank/DDBJ whole genome shotgun (WGS) entry which is preliminary data.</text>
</comment>